<feature type="domain" description="Importin subunit beta-1/Transportin-1-like TPR repeats" evidence="2">
    <location>
        <begin position="1"/>
        <end position="132"/>
    </location>
</feature>
<dbReference type="InterPro" id="IPR011989">
    <property type="entry name" value="ARM-like"/>
</dbReference>
<keyword evidence="1" id="KW-0677">Repeat</keyword>
<organism evidence="3">
    <name type="scientific">Anisakis simplex</name>
    <name type="common">Herring worm</name>
    <dbReference type="NCBI Taxonomy" id="6269"/>
    <lineage>
        <taxon>Eukaryota</taxon>
        <taxon>Metazoa</taxon>
        <taxon>Ecdysozoa</taxon>
        <taxon>Nematoda</taxon>
        <taxon>Chromadorea</taxon>
        <taxon>Rhabditida</taxon>
        <taxon>Spirurina</taxon>
        <taxon>Ascaridomorpha</taxon>
        <taxon>Ascaridoidea</taxon>
        <taxon>Anisakidae</taxon>
        <taxon>Anisakis</taxon>
        <taxon>Anisakis simplex complex</taxon>
    </lineage>
</organism>
<evidence type="ECO:0000259" key="2">
    <source>
        <dbReference type="Pfam" id="PF25574"/>
    </source>
</evidence>
<reference evidence="3" key="1">
    <citation type="submission" date="2017-02" db="UniProtKB">
        <authorList>
            <consortium name="WormBaseParasite"/>
        </authorList>
    </citation>
    <scope>IDENTIFICATION</scope>
</reference>
<dbReference type="InterPro" id="IPR058584">
    <property type="entry name" value="IMB1_TNPO1-like_TPR"/>
</dbReference>
<dbReference type="Pfam" id="PF25574">
    <property type="entry name" value="TPR_IMB1"/>
    <property type="match status" value="1"/>
</dbReference>
<accession>A0A0M3JLU1</accession>
<evidence type="ECO:0000256" key="1">
    <source>
        <dbReference type="ARBA" id="ARBA00022737"/>
    </source>
</evidence>
<dbReference type="Gene3D" id="1.25.10.10">
    <property type="entry name" value="Leucine-rich Repeat Variant"/>
    <property type="match status" value="1"/>
</dbReference>
<dbReference type="WBParaSite" id="ASIM_0000862201-mRNA-1">
    <property type="protein sequence ID" value="ASIM_0000862201-mRNA-1"/>
    <property type="gene ID" value="ASIM_0000862201"/>
</dbReference>
<dbReference type="SUPFAM" id="SSF48371">
    <property type="entry name" value="ARM repeat"/>
    <property type="match status" value="1"/>
</dbReference>
<dbReference type="InterPro" id="IPR016024">
    <property type="entry name" value="ARM-type_fold"/>
</dbReference>
<protein>
    <submittedName>
        <fullName evidence="3">Importin subunit beta-1 (inferred by orthology to a human protein)</fullName>
    </submittedName>
</protein>
<evidence type="ECO:0000313" key="3">
    <source>
        <dbReference type="WBParaSite" id="ASIM_0000862201-mRNA-1"/>
    </source>
</evidence>
<proteinExistence type="predicted"/>
<sequence length="143" mass="16221">LSSCFEAMISELIKATDRADAHISNLRIAAFETLMELIKNSPKDCYPVVQSTTIVMLKKLEQLLNIENSLETTSDKALLFFYCCVTSISQLRDLESLLCATLQSVLRKMREEDIPLIGDAIMQGLLQIMQRSVPLNFKNFRCQ</sequence>
<dbReference type="AlphaFoldDB" id="A0A0M3JLU1"/>
<name>A0A0M3JLU1_ANISI</name>